<organism evidence="1 2">
    <name type="scientific">Datura stramonium</name>
    <name type="common">Jimsonweed</name>
    <name type="synonym">Common thornapple</name>
    <dbReference type="NCBI Taxonomy" id="4076"/>
    <lineage>
        <taxon>Eukaryota</taxon>
        <taxon>Viridiplantae</taxon>
        <taxon>Streptophyta</taxon>
        <taxon>Embryophyta</taxon>
        <taxon>Tracheophyta</taxon>
        <taxon>Spermatophyta</taxon>
        <taxon>Magnoliopsida</taxon>
        <taxon>eudicotyledons</taxon>
        <taxon>Gunneridae</taxon>
        <taxon>Pentapetalae</taxon>
        <taxon>asterids</taxon>
        <taxon>lamiids</taxon>
        <taxon>Solanales</taxon>
        <taxon>Solanaceae</taxon>
        <taxon>Solanoideae</taxon>
        <taxon>Datureae</taxon>
        <taxon>Datura</taxon>
    </lineage>
</organism>
<evidence type="ECO:0000313" key="1">
    <source>
        <dbReference type="EMBL" id="MCE5166224.1"/>
    </source>
</evidence>
<reference evidence="1 2" key="1">
    <citation type="journal article" date="2021" name="BMC Genomics">
        <title>Datura genome reveals duplications of psychoactive alkaloid biosynthetic genes and high mutation rate following tissue culture.</title>
        <authorList>
            <person name="Rajewski A."/>
            <person name="Carter-House D."/>
            <person name="Stajich J."/>
            <person name="Litt A."/>
        </authorList>
    </citation>
    <scope>NUCLEOTIDE SEQUENCE [LARGE SCALE GENOMIC DNA]</scope>
    <source>
        <strain evidence="1">AR-01</strain>
    </source>
</reference>
<dbReference type="Proteomes" id="UP000823775">
    <property type="component" value="Unassembled WGS sequence"/>
</dbReference>
<protein>
    <submittedName>
        <fullName evidence="1">Uncharacterized protein</fullName>
    </submittedName>
</protein>
<comment type="caution">
    <text evidence="1">The sequence shown here is derived from an EMBL/GenBank/DDBJ whole genome shotgun (WGS) entry which is preliminary data.</text>
</comment>
<accession>A0ABS8Y7X9</accession>
<sequence>MVAATGRHPINDPSGGYEHQWAEPLVETLTIMKLAGKEVGSDTLPVNGIGITADSKLSNLGFVKGPEQPL</sequence>
<dbReference type="EMBL" id="JACEIK010020302">
    <property type="protein sequence ID" value="MCE5166224.1"/>
    <property type="molecule type" value="Genomic_DNA"/>
</dbReference>
<gene>
    <name evidence="1" type="ORF">HAX54_016034</name>
</gene>
<proteinExistence type="predicted"/>
<evidence type="ECO:0000313" key="2">
    <source>
        <dbReference type="Proteomes" id="UP000823775"/>
    </source>
</evidence>
<name>A0ABS8Y7X9_DATST</name>
<keyword evidence="2" id="KW-1185">Reference proteome</keyword>